<dbReference type="Pfam" id="PF01607">
    <property type="entry name" value="CBM_14"/>
    <property type="match status" value="2"/>
</dbReference>
<evidence type="ECO:0000256" key="1">
    <source>
        <dbReference type="ARBA" id="ARBA00022669"/>
    </source>
</evidence>
<dbReference type="GO" id="GO:0005576">
    <property type="term" value="C:extracellular region"/>
    <property type="evidence" value="ECO:0007669"/>
    <property type="project" value="InterPro"/>
</dbReference>
<dbReference type="OrthoDB" id="6020543at2759"/>
<name>A0A3R7M0S4_PENVA</name>
<dbReference type="PANTHER" id="PTHR23301:SF0">
    <property type="entry name" value="CHITIN-BINDING TYPE-2 DOMAIN-CONTAINING PROTEIN-RELATED"/>
    <property type="match status" value="1"/>
</dbReference>
<evidence type="ECO:0000256" key="5">
    <source>
        <dbReference type="ARBA" id="ARBA00023180"/>
    </source>
</evidence>
<dbReference type="Gene3D" id="2.170.140.10">
    <property type="entry name" value="Chitin binding domain"/>
    <property type="match status" value="2"/>
</dbReference>
<accession>A0A3R7M0S4</accession>
<feature type="domain" description="Chitin-binding type-2" evidence="6">
    <location>
        <begin position="126"/>
        <end position="186"/>
    </location>
</feature>
<sequence>MRFIPNISSECERQIDPKVPYLPIGAYQLFPERDPTKRIKEPYLVSSVATETSSKRMLGFNPRSSTSAFTSLLVLISKTLVRPTHSRGSFLTREAPSTLVASLSLLVVAGVSHGLPAVVTAPPQVAAQCPYTPGPIPLLLPNPVDCGSFYMCSWYGTALLQHCPPVLHFNAKLQVSVPDSNVTTAVPVSNVTTAVPVSNVTTFPPVANVTTAAPASNITSAVPVNRADTAGVSHGLPAVVTAPPQVAAQCPYTPGPIPLLLPNPVDCGSFYMCSWYGTALLQHCPPVLHFNAKLQVCDSPEHANCIERTTAAPVSSTSTAAPAFNVTTIVPVSNVTAVPVSNITTAVPINNATTTVTSSA</sequence>
<dbReference type="Proteomes" id="UP000283509">
    <property type="component" value="Unassembled WGS sequence"/>
</dbReference>
<keyword evidence="4" id="KW-1015">Disulfide bond</keyword>
<organism evidence="7 8">
    <name type="scientific">Penaeus vannamei</name>
    <name type="common">Whiteleg shrimp</name>
    <name type="synonym">Litopenaeus vannamei</name>
    <dbReference type="NCBI Taxonomy" id="6689"/>
    <lineage>
        <taxon>Eukaryota</taxon>
        <taxon>Metazoa</taxon>
        <taxon>Ecdysozoa</taxon>
        <taxon>Arthropoda</taxon>
        <taxon>Crustacea</taxon>
        <taxon>Multicrustacea</taxon>
        <taxon>Malacostraca</taxon>
        <taxon>Eumalacostraca</taxon>
        <taxon>Eucarida</taxon>
        <taxon>Decapoda</taxon>
        <taxon>Dendrobranchiata</taxon>
        <taxon>Penaeoidea</taxon>
        <taxon>Penaeidae</taxon>
        <taxon>Penaeus</taxon>
    </lineage>
</organism>
<feature type="domain" description="Chitin-binding type-2" evidence="6">
    <location>
        <begin position="247"/>
        <end position="307"/>
    </location>
</feature>
<comment type="caution">
    <text evidence="7">The sequence shown here is derived from an EMBL/GenBank/DDBJ whole genome shotgun (WGS) entry which is preliminary data.</text>
</comment>
<keyword evidence="1" id="KW-0147">Chitin-binding</keyword>
<dbReference type="InterPro" id="IPR036508">
    <property type="entry name" value="Chitin-bd_dom_sf"/>
</dbReference>
<dbReference type="InterPro" id="IPR051940">
    <property type="entry name" value="Chitin_bind-dev_reg"/>
</dbReference>
<keyword evidence="8" id="KW-1185">Reference proteome</keyword>
<gene>
    <name evidence="7" type="ORF">C7M84_017888</name>
</gene>
<dbReference type="EMBL" id="QCYY01003305">
    <property type="protein sequence ID" value="ROT64181.1"/>
    <property type="molecule type" value="Genomic_DNA"/>
</dbReference>
<evidence type="ECO:0000256" key="3">
    <source>
        <dbReference type="ARBA" id="ARBA00022737"/>
    </source>
</evidence>
<dbReference type="SMART" id="SM00494">
    <property type="entry name" value="ChtBD2"/>
    <property type="match status" value="2"/>
</dbReference>
<dbReference type="PROSITE" id="PS50940">
    <property type="entry name" value="CHIT_BIND_II"/>
    <property type="match status" value="2"/>
</dbReference>
<evidence type="ECO:0000256" key="4">
    <source>
        <dbReference type="ARBA" id="ARBA00023157"/>
    </source>
</evidence>
<evidence type="ECO:0000313" key="7">
    <source>
        <dbReference type="EMBL" id="ROT64181.1"/>
    </source>
</evidence>
<dbReference type="AlphaFoldDB" id="A0A3R7M0S4"/>
<keyword evidence="3" id="KW-0677">Repeat</keyword>
<dbReference type="GO" id="GO:0008061">
    <property type="term" value="F:chitin binding"/>
    <property type="evidence" value="ECO:0007669"/>
    <property type="project" value="UniProtKB-KW"/>
</dbReference>
<reference evidence="7 8" key="1">
    <citation type="submission" date="2018-04" db="EMBL/GenBank/DDBJ databases">
        <authorList>
            <person name="Zhang X."/>
            <person name="Yuan J."/>
            <person name="Li F."/>
            <person name="Xiang J."/>
        </authorList>
    </citation>
    <scope>NUCLEOTIDE SEQUENCE [LARGE SCALE GENOMIC DNA]</scope>
    <source>
        <tissue evidence="7">Muscle</tissue>
    </source>
</reference>
<dbReference type="InterPro" id="IPR002557">
    <property type="entry name" value="Chitin-bd_dom"/>
</dbReference>
<proteinExistence type="predicted"/>
<keyword evidence="5" id="KW-0325">Glycoprotein</keyword>
<reference evidence="7 8" key="2">
    <citation type="submission" date="2019-01" db="EMBL/GenBank/DDBJ databases">
        <title>The decoding of complex shrimp genome reveals the adaptation for benthos swimmer, frequently molting mechanism and breeding impact on genome.</title>
        <authorList>
            <person name="Sun Y."/>
            <person name="Gao Y."/>
            <person name="Yu Y."/>
        </authorList>
    </citation>
    <scope>NUCLEOTIDE SEQUENCE [LARGE SCALE GENOMIC DNA]</scope>
    <source>
        <tissue evidence="7">Muscle</tissue>
    </source>
</reference>
<keyword evidence="2" id="KW-0732">Signal</keyword>
<evidence type="ECO:0000256" key="2">
    <source>
        <dbReference type="ARBA" id="ARBA00022729"/>
    </source>
</evidence>
<evidence type="ECO:0000313" key="8">
    <source>
        <dbReference type="Proteomes" id="UP000283509"/>
    </source>
</evidence>
<evidence type="ECO:0000259" key="6">
    <source>
        <dbReference type="PROSITE" id="PS50940"/>
    </source>
</evidence>
<dbReference type="PANTHER" id="PTHR23301">
    <property type="entry name" value="CHITIN BINDING PERITROPHIN-A"/>
    <property type="match status" value="1"/>
</dbReference>
<protein>
    <submittedName>
        <fullName evidence="7">Peritrophin-1 protein</fullName>
    </submittedName>
</protein>
<dbReference type="SUPFAM" id="SSF57625">
    <property type="entry name" value="Invertebrate chitin-binding proteins"/>
    <property type="match status" value="2"/>
</dbReference>